<dbReference type="PANTHER" id="PTHR11062">
    <property type="entry name" value="EXOSTOSIN HEPARAN SULFATE GLYCOSYLTRANSFERASE -RELATED"/>
    <property type="match status" value="1"/>
</dbReference>
<keyword evidence="8" id="KW-1185">Reference proteome</keyword>
<evidence type="ECO:0000256" key="5">
    <source>
        <dbReference type="ARBA" id="ARBA00023034"/>
    </source>
</evidence>
<dbReference type="GO" id="GO:0016757">
    <property type="term" value="F:glycosyltransferase activity"/>
    <property type="evidence" value="ECO:0007669"/>
    <property type="project" value="UniProtKB-KW"/>
</dbReference>
<proteinExistence type="inferred from homology"/>
<dbReference type="InterPro" id="IPR040911">
    <property type="entry name" value="Exostosin_GT47"/>
</dbReference>
<keyword evidence="4" id="KW-0735">Signal-anchor</keyword>
<evidence type="ECO:0000256" key="3">
    <source>
        <dbReference type="ARBA" id="ARBA00022676"/>
    </source>
</evidence>
<keyword evidence="3" id="KW-0328">Glycosyltransferase</keyword>
<name>A0A9D5DCK0_9LILI</name>
<feature type="domain" description="Exostosin GT47" evidence="6">
    <location>
        <begin position="107"/>
        <end position="410"/>
    </location>
</feature>
<sequence length="477" mass="54381">METRRFILCVATISPILLCSCLTLLMYISRSSRVPESVFMFMFVNNSSVVVTPKTQSDAFYHNKSVSTEPAALVDHGKPNTAEMDLELMLQVDGDVCVQQNKKGVLLRVYMYDLPPEFHFGLLGWKGRTGQIWPDVGNFPSYPGGLNRQHSVEYWLTLDLLSLNASGSSAIRVFNSTCADVVFVPFFASVSYNRHSRRQLKERVSRNRLLQDRLVKFLLEQEEWKRSGGKDHVIVAHHPNSLLEAREKLGSAMFILADFGRYQAEIANLKKDLIAPYNHVVRPLGEDSPSFDDRPLLVYFQGAIRRKAAGLIRQELYLLLKDKKDVHFKYGSVQQHGISKASEGMASAKYCLNIAGDTPSSNRLFDAIVSHCIPVIISDDIELPFEDVLDYSDFSIFVRASDALKQGFLINLLRGISRDEWTTMWQRLRQLAHHFEYQYPSKEGDAVQMIWEAIARKVPTVHLKVHKDHRFNRPENA</sequence>
<evidence type="ECO:0000256" key="1">
    <source>
        <dbReference type="ARBA" id="ARBA00004323"/>
    </source>
</evidence>
<reference evidence="7" key="1">
    <citation type="submission" date="2021-03" db="EMBL/GenBank/DDBJ databases">
        <authorList>
            <person name="Li Z."/>
            <person name="Yang C."/>
        </authorList>
    </citation>
    <scope>NUCLEOTIDE SEQUENCE</scope>
    <source>
        <strain evidence="7">Dzin_1.0</strain>
        <tissue evidence="7">Leaf</tissue>
    </source>
</reference>
<evidence type="ECO:0000256" key="4">
    <source>
        <dbReference type="ARBA" id="ARBA00022968"/>
    </source>
</evidence>
<organism evidence="7 8">
    <name type="scientific">Dioscorea zingiberensis</name>
    <dbReference type="NCBI Taxonomy" id="325984"/>
    <lineage>
        <taxon>Eukaryota</taxon>
        <taxon>Viridiplantae</taxon>
        <taxon>Streptophyta</taxon>
        <taxon>Embryophyta</taxon>
        <taxon>Tracheophyta</taxon>
        <taxon>Spermatophyta</taxon>
        <taxon>Magnoliopsida</taxon>
        <taxon>Liliopsida</taxon>
        <taxon>Dioscoreales</taxon>
        <taxon>Dioscoreaceae</taxon>
        <taxon>Dioscorea</taxon>
    </lineage>
</organism>
<dbReference type="AlphaFoldDB" id="A0A9D5DCK0"/>
<dbReference type="Pfam" id="PF03016">
    <property type="entry name" value="Exostosin_GT47"/>
    <property type="match status" value="1"/>
</dbReference>
<dbReference type="OrthoDB" id="1924787at2759"/>
<dbReference type="Proteomes" id="UP001085076">
    <property type="component" value="Miscellaneous, Linkage group lg01"/>
</dbReference>
<keyword evidence="3" id="KW-0808">Transferase</keyword>
<accession>A0A9D5DCK0</accession>
<dbReference type="InterPro" id="IPR004263">
    <property type="entry name" value="Exostosin"/>
</dbReference>
<evidence type="ECO:0000313" key="7">
    <source>
        <dbReference type="EMBL" id="KAJ0988315.1"/>
    </source>
</evidence>
<evidence type="ECO:0000256" key="2">
    <source>
        <dbReference type="ARBA" id="ARBA00010271"/>
    </source>
</evidence>
<dbReference type="PANTHER" id="PTHR11062:SF249">
    <property type="entry name" value="OS08G0438600 PROTEIN"/>
    <property type="match status" value="1"/>
</dbReference>
<comment type="caution">
    <text evidence="7">The sequence shown here is derived from an EMBL/GenBank/DDBJ whole genome shotgun (WGS) entry which is preliminary data.</text>
</comment>
<keyword evidence="4" id="KW-0812">Transmembrane</keyword>
<gene>
    <name evidence="7" type="ORF">J5N97_006671</name>
</gene>
<dbReference type="EMBL" id="JAGGNH010000001">
    <property type="protein sequence ID" value="KAJ0988315.1"/>
    <property type="molecule type" value="Genomic_DNA"/>
</dbReference>
<reference evidence="7" key="2">
    <citation type="journal article" date="2022" name="Hortic Res">
        <title>The genome of Dioscorea zingiberensis sheds light on the biosynthesis, origin and evolution of the medicinally important diosgenin saponins.</title>
        <authorList>
            <person name="Li Y."/>
            <person name="Tan C."/>
            <person name="Li Z."/>
            <person name="Guo J."/>
            <person name="Li S."/>
            <person name="Chen X."/>
            <person name="Wang C."/>
            <person name="Dai X."/>
            <person name="Yang H."/>
            <person name="Song W."/>
            <person name="Hou L."/>
            <person name="Xu J."/>
            <person name="Tong Z."/>
            <person name="Xu A."/>
            <person name="Yuan X."/>
            <person name="Wang W."/>
            <person name="Yang Q."/>
            <person name="Chen L."/>
            <person name="Sun Z."/>
            <person name="Wang K."/>
            <person name="Pan B."/>
            <person name="Chen J."/>
            <person name="Bao Y."/>
            <person name="Liu F."/>
            <person name="Qi X."/>
            <person name="Gang D.R."/>
            <person name="Wen J."/>
            <person name="Li J."/>
        </authorList>
    </citation>
    <scope>NUCLEOTIDE SEQUENCE</scope>
    <source>
        <strain evidence="7">Dzin_1.0</strain>
    </source>
</reference>
<comment type="similarity">
    <text evidence="2">Belongs to the glycosyltransferase 47 family.</text>
</comment>
<protein>
    <recommendedName>
        <fullName evidence="6">Exostosin GT47 domain-containing protein</fullName>
    </recommendedName>
</protein>
<evidence type="ECO:0000259" key="6">
    <source>
        <dbReference type="Pfam" id="PF03016"/>
    </source>
</evidence>
<keyword evidence="5" id="KW-0333">Golgi apparatus</keyword>
<dbReference type="GO" id="GO:0000139">
    <property type="term" value="C:Golgi membrane"/>
    <property type="evidence" value="ECO:0007669"/>
    <property type="project" value="UniProtKB-SubCell"/>
</dbReference>
<dbReference type="PROSITE" id="PS51257">
    <property type="entry name" value="PROKAR_LIPOPROTEIN"/>
    <property type="match status" value="1"/>
</dbReference>
<comment type="subcellular location">
    <subcellularLocation>
        <location evidence="1">Golgi apparatus membrane</location>
        <topology evidence="1">Single-pass type II membrane protein</topology>
    </subcellularLocation>
</comment>
<evidence type="ECO:0000313" key="8">
    <source>
        <dbReference type="Proteomes" id="UP001085076"/>
    </source>
</evidence>